<keyword evidence="9" id="KW-1133">Transmembrane helix</keyword>
<protein>
    <recommendedName>
        <fullName evidence="10">Complex 1 LYR protein domain-containing protein</fullName>
    </recommendedName>
</protein>
<accession>A0A397IK75</accession>
<dbReference type="InterPro" id="IPR045299">
    <property type="entry name" value="Complex1_LYR_NDUFA6_LYRM6"/>
</dbReference>
<feature type="transmembrane region" description="Helical" evidence="9">
    <location>
        <begin position="118"/>
        <end position="136"/>
    </location>
</feature>
<dbReference type="GO" id="GO:0005743">
    <property type="term" value="C:mitochondrial inner membrane"/>
    <property type="evidence" value="ECO:0007669"/>
    <property type="project" value="UniProtKB-SubCell"/>
</dbReference>
<dbReference type="GO" id="GO:0045271">
    <property type="term" value="C:respiratory chain complex I"/>
    <property type="evidence" value="ECO:0007669"/>
    <property type="project" value="InterPro"/>
</dbReference>
<evidence type="ECO:0000313" key="12">
    <source>
        <dbReference type="Proteomes" id="UP000266861"/>
    </source>
</evidence>
<dbReference type="PIRSF" id="PIRSF006643">
    <property type="entry name" value="NDUA6"/>
    <property type="match status" value="1"/>
</dbReference>
<dbReference type="PANTHER" id="PTHR12964:SF0">
    <property type="entry name" value="NADH DEHYDROGENASE [UBIQUINONE] 1 ALPHA SUBCOMPLEX SUBUNIT 6"/>
    <property type="match status" value="1"/>
</dbReference>
<keyword evidence="7" id="KW-0496">Mitochondrion</keyword>
<feature type="domain" description="Complex 1 LYR protein" evidence="10">
    <location>
        <begin position="24"/>
        <end position="84"/>
    </location>
</feature>
<dbReference type="OrthoDB" id="14535at2759"/>
<dbReference type="STRING" id="1348612.A0A397IK75"/>
<dbReference type="Proteomes" id="UP000266861">
    <property type="component" value="Unassembled WGS sequence"/>
</dbReference>
<evidence type="ECO:0000256" key="1">
    <source>
        <dbReference type="ARBA" id="ARBA00004443"/>
    </source>
</evidence>
<keyword evidence="12" id="KW-1185">Reference proteome</keyword>
<name>A0A397IK75_9GLOM</name>
<dbReference type="CDD" id="cd20266">
    <property type="entry name" value="Complex1_LYR_NDUFA6_LYRM6"/>
    <property type="match status" value="1"/>
</dbReference>
<evidence type="ECO:0000256" key="4">
    <source>
        <dbReference type="ARBA" id="ARBA00022660"/>
    </source>
</evidence>
<evidence type="ECO:0000256" key="2">
    <source>
        <dbReference type="ARBA" id="ARBA00009508"/>
    </source>
</evidence>
<keyword evidence="6" id="KW-0249">Electron transport</keyword>
<evidence type="ECO:0000256" key="3">
    <source>
        <dbReference type="ARBA" id="ARBA00022448"/>
    </source>
</evidence>
<evidence type="ECO:0000259" key="10">
    <source>
        <dbReference type="Pfam" id="PF05347"/>
    </source>
</evidence>
<dbReference type="PANTHER" id="PTHR12964">
    <property type="entry name" value="NADH-UBIQUINONE OXIDOREDUCTASE B14 SUBUNIT"/>
    <property type="match status" value="1"/>
</dbReference>
<reference evidence="11 12" key="1">
    <citation type="submission" date="2018-08" db="EMBL/GenBank/DDBJ databases">
        <title>Genome and evolution of the arbuscular mycorrhizal fungus Diversispora epigaea (formerly Glomus versiforme) and its bacterial endosymbionts.</title>
        <authorList>
            <person name="Sun X."/>
            <person name="Fei Z."/>
            <person name="Harrison M."/>
        </authorList>
    </citation>
    <scope>NUCLEOTIDE SEQUENCE [LARGE SCALE GENOMIC DNA]</scope>
    <source>
        <strain evidence="11 12">IT104</strain>
    </source>
</reference>
<comment type="subcellular location">
    <subcellularLocation>
        <location evidence="1">Mitochondrion inner membrane</location>
        <topology evidence="1">Peripheral membrane protein</topology>
        <orientation evidence="1">Matrix side</orientation>
    </subcellularLocation>
</comment>
<proteinExistence type="inferred from homology"/>
<dbReference type="InterPro" id="IPR016488">
    <property type="entry name" value="NADH_Ub_cplx-1_asu_su-6"/>
</dbReference>
<evidence type="ECO:0000256" key="5">
    <source>
        <dbReference type="ARBA" id="ARBA00022792"/>
    </source>
</evidence>
<evidence type="ECO:0000256" key="8">
    <source>
        <dbReference type="ARBA" id="ARBA00023136"/>
    </source>
</evidence>
<sequence length="137" mass="16172">MTITPASFAARTTTSSSLFEARSKVLKLYRDWQRAAPKVVKSYLLDIPASAVRAKIREEFEKNRYVSDLKVIDVLRIKGETEFQETINSWKMESHVMRYFDKEDHISAYKPQTFLEKFYGKLNIMSIIIFTFYLYFS</sequence>
<keyword evidence="5" id="KW-0999">Mitochondrion inner membrane</keyword>
<keyword evidence="3" id="KW-0813">Transport</keyword>
<evidence type="ECO:0000256" key="6">
    <source>
        <dbReference type="ARBA" id="ARBA00022982"/>
    </source>
</evidence>
<keyword evidence="4" id="KW-0679">Respiratory chain</keyword>
<dbReference type="GO" id="GO:0006979">
    <property type="term" value="P:response to oxidative stress"/>
    <property type="evidence" value="ECO:0007669"/>
    <property type="project" value="TreeGrafter"/>
</dbReference>
<dbReference type="EMBL" id="PQFF01000210">
    <property type="protein sequence ID" value="RHZ74156.1"/>
    <property type="molecule type" value="Genomic_DNA"/>
</dbReference>
<comment type="caution">
    <text evidence="11">The sequence shown here is derived from an EMBL/GenBank/DDBJ whole genome shotgun (WGS) entry which is preliminary data.</text>
</comment>
<organism evidence="11 12">
    <name type="scientific">Diversispora epigaea</name>
    <dbReference type="NCBI Taxonomy" id="1348612"/>
    <lineage>
        <taxon>Eukaryota</taxon>
        <taxon>Fungi</taxon>
        <taxon>Fungi incertae sedis</taxon>
        <taxon>Mucoromycota</taxon>
        <taxon>Glomeromycotina</taxon>
        <taxon>Glomeromycetes</taxon>
        <taxon>Diversisporales</taxon>
        <taxon>Diversisporaceae</taxon>
        <taxon>Diversispora</taxon>
    </lineage>
</organism>
<dbReference type="Pfam" id="PF05347">
    <property type="entry name" value="Complex1_LYR"/>
    <property type="match status" value="1"/>
</dbReference>
<keyword evidence="8 9" id="KW-0472">Membrane</keyword>
<gene>
    <name evidence="11" type="ORF">Glove_227g31</name>
</gene>
<dbReference type="AlphaFoldDB" id="A0A397IK75"/>
<evidence type="ECO:0000256" key="9">
    <source>
        <dbReference type="SAM" id="Phobius"/>
    </source>
</evidence>
<evidence type="ECO:0000256" key="7">
    <source>
        <dbReference type="ARBA" id="ARBA00023128"/>
    </source>
</evidence>
<keyword evidence="9" id="KW-0812">Transmembrane</keyword>
<comment type="similarity">
    <text evidence="2">Belongs to the complex I LYR family.</text>
</comment>
<evidence type="ECO:0000313" key="11">
    <source>
        <dbReference type="EMBL" id="RHZ74156.1"/>
    </source>
</evidence>
<dbReference type="InterPro" id="IPR008011">
    <property type="entry name" value="Complex1_LYR_dom"/>
</dbReference>